<keyword evidence="7 9" id="KW-0811">Translocation</keyword>
<sequence length="65" mass="7154">MGGLSIWHWLVVAVVIVILFGKRLPELGTSLGQAISNFKKAYKEGQALDVTPKQGELENKKEDSD</sequence>
<comment type="function">
    <text evidence="9">Part of the twin-arginine translocation (Tat) system that transports large folded proteins containing a characteristic twin-arginine motif in their signal peptide across membranes. TatA could form the protein-conducting channel of the Tat system.</text>
</comment>
<dbReference type="HAMAP" id="MF_00236">
    <property type="entry name" value="TatA_E"/>
    <property type="match status" value="1"/>
</dbReference>
<evidence type="ECO:0000256" key="7">
    <source>
        <dbReference type="ARBA" id="ARBA00023010"/>
    </source>
</evidence>
<dbReference type="GO" id="GO:0033281">
    <property type="term" value="C:TAT protein transport complex"/>
    <property type="evidence" value="ECO:0007669"/>
    <property type="project" value="UniProtKB-UniRule"/>
</dbReference>
<evidence type="ECO:0000256" key="5">
    <source>
        <dbReference type="ARBA" id="ARBA00022927"/>
    </source>
</evidence>
<evidence type="ECO:0000313" key="11">
    <source>
        <dbReference type="Proteomes" id="UP000524246"/>
    </source>
</evidence>
<keyword evidence="2 9" id="KW-0813">Transport</keyword>
<keyword evidence="4 9" id="KW-0812">Transmembrane</keyword>
<reference evidence="10 11" key="1">
    <citation type="journal article" date="2020" name="Biotechnol. Biofuels">
        <title>New insights from the biogas microbiome by comprehensive genome-resolved metagenomics of nearly 1600 species originating from multiple anaerobic digesters.</title>
        <authorList>
            <person name="Campanaro S."/>
            <person name="Treu L."/>
            <person name="Rodriguez-R L.M."/>
            <person name="Kovalovszki A."/>
            <person name="Ziels R.M."/>
            <person name="Maus I."/>
            <person name="Zhu X."/>
            <person name="Kougias P.G."/>
            <person name="Basile A."/>
            <person name="Luo G."/>
            <person name="Schluter A."/>
            <person name="Konstantinidis K.T."/>
            <person name="Angelidaki I."/>
        </authorList>
    </citation>
    <scope>NUCLEOTIDE SEQUENCE [LARGE SCALE GENOMIC DNA]</scope>
    <source>
        <strain evidence="10">AS27yjCOA_65</strain>
    </source>
</reference>
<comment type="subunit">
    <text evidence="9">Forms a complex with TatC.</text>
</comment>
<comment type="subcellular location">
    <subcellularLocation>
        <location evidence="1 9">Cell membrane</location>
        <topology evidence="1 9">Single-pass membrane protein</topology>
    </subcellularLocation>
</comment>
<evidence type="ECO:0000256" key="3">
    <source>
        <dbReference type="ARBA" id="ARBA00022475"/>
    </source>
</evidence>
<gene>
    <name evidence="9 10" type="primary">tatA</name>
    <name evidence="10" type="ORF">GYA55_01895</name>
</gene>
<comment type="similarity">
    <text evidence="9">Belongs to the TatA/E family.</text>
</comment>
<evidence type="ECO:0000313" key="10">
    <source>
        <dbReference type="EMBL" id="NMC61901.1"/>
    </source>
</evidence>
<feature type="transmembrane region" description="Helical" evidence="9">
    <location>
        <begin position="6"/>
        <end position="24"/>
    </location>
</feature>
<evidence type="ECO:0000256" key="6">
    <source>
        <dbReference type="ARBA" id="ARBA00022989"/>
    </source>
</evidence>
<keyword evidence="8 9" id="KW-0472">Membrane</keyword>
<evidence type="ECO:0000256" key="8">
    <source>
        <dbReference type="ARBA" id="ARBA00023136"/>
    </source>
</evidence>
<comment type="caution">
    <text evidence="10">The sequence shown here is derived from an EMBL/GenBank/DDBJ whole genome shotgun (WGS) entry which is preliminary data.</text>
</comment>
<dbReference type="AlphaFoldDB" id="A0A7X9FQ95"/>
<dbReference type="GO" id="GO:0008320">
    <property type="term" value="F:protein transmembrane transporter activity"/>
    <property type="evidence" value="ECO:0007669"/>
    <property type="project" value="UniProtKB-UniRule"/>
</dbReference>
<protein>
    <recommendedName>
        <fullName evidence="9">Sec-independent protein translocase protein TatA</fullName>
    </recommendedName>
</protein>
<dbReference type="InterPro" id="IPR003369">
    <property type="entry name" value="TatA/B/E"/>
</dbReference>
<keyword evidence="6 9" id="KW-1133">Transmembrane helix</keyword>
<dbReference type="GO" id="GO:0043953">
    <property type="term" value="P:protein transport by the Tat complex"/>
    <property type="evidence" value="ECO:0007669"/>
    <property type="project" value="UniProtKB-UniRule"/>
</dbReference>
<evidence type="ECO:0000256" key="9">
    <source>
        <dbReference type="HAMAP-Rule" id="MF_00236"/>
    </source>
</evidence>
<dbReference type="PANTHER" id="PTHR42982:SF1">
    <property type="entry name" value="SEC-INDEPENDENT PROTEIN TRANSLOCASE PROTEIN TATA"/>
    <property type="match status" value="1"/>
</dbReference>
<evidence type="ECO:0000256" key="1">
    <source>
        <dbReference type="ARBA" id="ARBA00004162"/>
    </source>
</evidence>
<evidence type="ECO:0000256" key="4">
    <source>
        <dbReference type="ARBA" id="ARBA00022692"/>
    </source>
</evidence>
<organism evidence="10 11">
    <name type="scientific">SAR324 cluster bacterium</name>
    <dbReference type="NCBI Taxonomy" id="2024889"/>
    <lineage>
        <taxon>Bacteria</taxon>
        <taxon>Deltaproteobacteria</taxon>
        <taxon>SAR324 cluster</taxon>
    </lineage>
</organism>
<dbReference type="PANTHER" id="PTHR42982">
    <property type="entry name" value="SEC-INDEPENDENT PROTEIN TRANSLOCASE PROTEIN TATA"/>
    <property type="match status" value="1"/>
</dbReference>
<dbReference type="InterPro" id="IPR006312">
    <property type="entry name" value="TatA/E"/>
</dbReference>
<keyword evidence="3 9" id="KW-1003">Cell membrane</keyword>
<dbReference type="NCBIfam" id="TIGR01411">
    <property type="entry name" value="tatAE"/>
    <property type="match status" value="1"/>
</dbReference>
<proteinExistence type="inferred from homology"/>
<dbReference type="EMBL" id="JAAZON010000074">
    <property type="protein sequence ID" value="NMC61901.1"/>
    <property type="molecule type" value="Genomic_DNA"/>
</dbReference>
<dbReference type="Proteomes" id="UP000524246">
    <property type="component" value="Unassembled WGS sequence"/>
</dbReference>
<dbReference type="Pfam" id="PF02416">
    <property type="entry name" value="TatA_B_E"/>
    <property type="match status" value="1"/>
</dbReference>
<accession>A0A7X9FQ95</accession>
<name>A0A7X9FQ95_9DELT</name>
<evidence type="ECO:0000256" key="2">
    <source>
        <dbReference type="ARBA" id="ARBA00022448"/>
    </source>
</evidence>
<dbReference type="Gene3D" id="1.20.5.3310">
    <property type="match status" value="1"/>
</dbReference>
<keyword evidence="5 9" id="KW-0653">Protein transport</keyword>